<dbReference type="PANTHER" id="PTHR48085">
    <property type="entry name" value="CADMIUM/ZINC-TRANSPORTING ATPASE HMA2-RELATED"/>
    <property type="match status" value="1"/>
</dbReference>
<dbReference type="SUPFAM" id="SSF81665">
    <property type="entry name" value="Calcium ATPase, transmembrane domain M"/>
    <property type="match status" value="1"/>
</dbReference>
<comment type="catalytic activity">
    <reaction evidence="18">
        <text>Cd(2+)(in) + ATP + H2O = Cd(2+)(out) + ADP + phosphate + H(+)</text>
        <dbReference type="Rhea" id="RHEA:12132"/>
        <dbReference type="ChEBI" id="CHEBI:15377"/>
        <dbReference type="ChEBI" id="CHEBI:15378"/>
        <dbReference type="ChEBI" id="CHEBI:30616"/>
        <dbReference type="ChEBI" id="CHEBI:43474"/>
        <dbReference type="ChEBI" id="CHEBI:48775"/>
        <dbReference type="ChEBI" id="CHEBI:456216"/>
        <dbReference type="EC" id="7.2.2.21"/>
    </reaction>
</comment>
<accession>A0A2W6NDZ8</accession>
<evidence type="ECO:0000256" key="5">
    <source>
        <dbReference type="ARBA" id="ARBA00022539"/>
    </source>
</evidence>
<dbReference type="NCBIfam" id="TIGR01512">
    <property type="entry name" value="ATPase-IB2_Cd"/>
    <property type="match status" value="1"/>
</dbReference>
<dbReference type="SUPFAM" id="SSF56784">
    <property type="entry name" value="HAD-like"/>
    <property type="match status" value="1"/>
</dbReference>
<feature type="region of interest" description="Disordered" evidence="20">
    <location>
        <begin position="79"/>
        <end position="185"/>
    </location>
</feature>
<keyword evidence="12" id="KW-0460">Magnesium</keyword>
<evidence type="ECO:0000256" key="8">
    <source>
        <dbReference type="ARBA" id="ARBA00022723"/>
    </source>
</evidence>
<evidence type="ECO:0000256" key="3">
    <source>
        <dbReference type="ARBA" id="ARBA00022448"/>
    </source>
</evidence>
<dbReference type="AlphaFoldDB" id="A0A2W6NDZ8"/>
<dbReference type="GO" id="GO:0005886">
    <property type="term" value="C:plasma membrane"/>
    <property type="evidence" value="ECO:0007669"/>
    <property type="project" value="UniProtKB-SubCell"/>
</dbReference>
<dbReference type="Gene3D" id="3.30.70.100">
    <property type="match status" value="1"/>
</dbReference>
<dbReference type="CDD" id="cd00371">
    <property type="entry name" value="HMA"/>
    <property type="match status" value="1"/>
</dbReference>
<dbReference type="Gene3D" id="2.70.150.10">
    <property type="entry name" value="Calcium-transporting ATPase, cytoplasmic transduction domain A"/>
    <property type="match status" value="1"/>
</dbReference>
<dbReference type="PROSITE" id="PS50846">
    <property type="entry name" value="HMA_2"/>
    <property type="match status" value="1"/>
</dbReference>
<feature type="compositionally biased region" description="Polar residues" evidence="20">
    <location>
        <begin position="94"/>
        <end position="104"/>
    </location>
</feature>
<dbReference type="GO" id="GO:0008551">
    <property type="term" value="F:P-type cadmium transporter activity"/>
    <property type="evidence" value="ECO:0007669"/>
    <property type="project" value="UniProtKB-EC"/>
</dbReference>
<evidence type="ECO:0000256" key="18">
    <source>
        <dbReference type="ARBA" id="ARBA00049338"/>
    </source>
</evidence>
<feature type="transmembrane region" description="Helical" evidence="19">
    <location>
        <begin position="444"/>
        <end position="469"/>
    </location>
</feature>
<evidence type="ECO:0000256" key="9">
    <source>
        <dbReference type="ARBA" id="ARBA00022741"/>
    </source>
</evidence>
<dbReference type="CDD" id="cd07548">
    <property type="entry name" value="P-type_ATPase-Cd_Zn_Co_like"/>
    <property type="match status" value="1"/>
</dbReference>
<dbReference type="SUPFAM" id="SSF55008">
    <property type="entry name" value="HMA, heavy metal-associated domain"/>
    <property type="match status" value="1"/>
</dbReference>
<dbReference type="InterPro" id="IPR001757">
    <property type="entry name" value="P_typ_ATPase"/>
</dbReference>
<dbReference type="InterPro" id="IPR006121">
    <property type="entry name" value="HMA_dom"/>
</dbReference>
<dbReference type="FunFam" id="3.40.1110.10:FF:000066">
    <property type="entry name" value="Cadmium-translocating P-type ATPase"/>
    <property type="match status" value="1"/>
</dbReference>
<keyword evidence="5" id="KW-0104">Cadmium</keyword>
<comment type="similarity">
    <text evidence="2 19">Belongs to the cation transport ATPase (P-type) (TC 3.A.3) family. Type IB subfamily.</text>
</comment>
<dbReference type="NCBIfam" id="TIGR01494">
    <property type="entry name" value="ATPase_P-type"/>
    <property type="match status" value="1"/>
</dbReference>
<protein>
    <submittedName>
        <fullName evidence="22">Cadmium-translocating P-type ATPase</fullName>
        <ecNumber evidence="22">3.6.3.3</ecNumber>
    </submittedName>
</protein>
<dbReference type="GO" id="GO:0016887">
    <property type="term" value="F:ATP hydrolysis activity"/>
    <property type="evidence" value="ECO:0007669"/>
    <property type="project" value="InterPro"/>
</dbReference>
<evidence type="ECO:0000256" key="16">
    <source>
        <dbReference type="ARBA" id="ARBA00023136"/>
    </source>
</evidence>
<dbReference type="PANTHER" id="PTHR48085:SF5">
    <property type="entry name" value="CADMIUM_ZINC-TRANSPORTING ATPASE HMA4-RELATED"/>
    <property type="match status" value="1"/>
</dbReference>
<feature type="compositionally biased region" description="Basic residues" evidence="20">
    <location>
        <begin position="111"/>
        <end position="122"/>
    </location>
</feature>
<dbReference type="EC" id="3.6.3.3" evidence="22"/>
<dbReference type="FunFam" id="2.70.150.10:FF:000002">
    <property type="entry name" value="Copper-transporting ATPase 1, putative"/>
    <property type="match status" value="1"/>
</dbReference>
<gene>
    <name evidence="22" type="primary">cadA</name>
    <name evidence="22" type="ORF">DN757_23650</name>
</gene>
<evidence type="ECO:0000256" key="10">
    <source>
        <dbReference type="ARBA" id="ARBA00022833"/>
    </source>
</evidence>
<evidence type="ECO:0000256" key="11">
    <source>
        <dbReference type="ARBA" id="ARBA00022840"/>
    </source>
</evidence>
<dbReference type="InterPro" id="IPR027256">
    <property type="entry name" value="P-typ_ATPase_IB"/>
</dbReference>
<dbReference type="Gene3D" id="3.40.50.1000">
    <property type="entry name" value="HAD superfamily/HAD-like"/>
    <property type="match status" value="1"/>
</dbReference>
<dbReference type="Proteomes" id="UP000249204">
    <property type="component" value="Unassembled WGS sequence"/>
</dbReference>
<feature type="compositionally biased region" description="Basic and acidic residues" evidence="20">
    <location>
        <begin position="161"/>
        <end position="182"/>
    </location>
</feature>
<dbReference type="Pfam" id="PF00702">
    <property type="entry name" value="Hydrolase"/>
    <property type="match status" value="1"/>
</dbReference>
<evidence type="ECO:0000256" key="1">
    <source>
        <dbReference type="ARBA" id="ARBA00004651"/>
    </source>
</evidence>
<dbReference type="EMBL" id="QKWW01000075">
    <property type="protein sequence ID" value="PZT53188.1"/>
    <property type="molecule type" value="Genomic_DNA"/>
</dbReference>
<dbReference type="InterPro" id="IPR036163">
    <property type="entry name" value="HMA_dom_sf"/>
</dbReference>
<evidence type="ECO:0000313" key="23">
    <source>
        <dbReference type="Proteomes" id="UP000249204"/>
    </source>
</evidence>
<evidence type="ECO:0000256" key="6">
    <source>
        <dbReference type="ARBA" id="ARBA00022553"/>
    </source>
</evidence>
<dbReference type="InterPro" id="IPR018303">
    <property type="entry name" value="ATPase_P-typ_P_site"/>
</dbReference>
<proteinExistence type="inferred from homology"/>
<dbReference type="SUPFAM" id="SSF81653">
    <property type="entry name" value="Calcium ATPase, transduction domain A"/>
    <property type="match status" value="1"/>
</dbReference>
<keyword evidence="16 19" id="KW-0472">Membrane</keyword>
<evidence type="ECO:0000256" key="13">
    <source>
        <dbReference type="ARBA" id="ARBA00022967"/>
    </source>
</evidence>
<evidence type="ECO:0000256" key="20">
    <source>
        <dbReference type="SAM" id="MobiDB-lite"/>
    </source>
</evidence>
<keyword evidence="6" id="KW-0597">Phosphoprotein</keyword>
<dbReference type="GO" id="GO:0016463">
    <property type="term" value="F:P-type zinc transporter activity"/>
    <property type="evidence" value="ECO:0007669"/>
    <property type="project" value="UniProtKB-EC"/>
</dbReference>
<keyword evidence="9 19" id="KW-0547">Nucleotide-binding</keyword>
<reference evidence="22 23" key="1">
    <citation type="submission" date="2018-06" db="EMBL/GenBank/DDBJ databases">
        <title>Isolation of heavy metals resistant Paenibacillus silvae NC2 from Gold-Copper mine in ZiJin, China.</title>
        <authorList>
            <person name="Xu J."/>
            <person name="Mazhar H.S."/>
            <person name="Rensing C."/>
        </authorList>
    </citation>
    <scope>NUCLEOTIDE SEQUENCE [LARGE SCALE GENOMIC DNA]</scope>
    <source>
        <strain evidence="22 23">NC2</strain>
    </source>
</reference>
<dbReference type="SFLD" id="SFLDG00002">
    <property type="entry name" value="C1.7:_P-type_atpase_like"/>
    <property type="match status" value="1"/>
</dbReference>
<evidence type="ECO:0000256" key="14">
    <source>
        <dbReference type="ARBA" id="ARBA00022989"/>
    </source>
</evidence>
<dbReference type="InterPro" id="IPR036412">
    <property type="entry name" value="HAD-like_sf"/>
</dbReference>
<dbReference type="GO" id="GO:0046872">
    <property type="term" value="F:metal ion binding"/>
    <property type="evidence" value="ECO:0007669"/>
    <property type="project" value="UniProtKB-KW"/>
</dbReference>
<dbReference type="GO" id="GO:0005524">
    <property type="term" value="F:ATP binding"/>
    <property type="evidence" value="ECO:0007669"/>
    <property type="project" value="UniProtKB-UniRule"/>
</dbReference>
<name>A0A2W6NDZ8_9BACL</name>
<dbReference type="InterPro" id="IPR051014">
    <property type="entry name" value="Cation_Transport_ATPase_IB"/>
</dbReference>
<dbReference type="Gene3D" id="3.40.1110.10">
    <property type="entry name" value="Calcium-transporting ATPase, cytoplasmic domain N"/>
    <property type="match status" value="1"/>
</dbReference>
<evidence type="ECO:0000256" key="15">
    <source>
        <dbReference type="ARBA" id="ARBA00023065"/>
    </source>
</evidence>
<dbReference type="SFLD" id="SFLDS00003">
    <property type="entry name" value="Haloacid_Dehalogenase"/>
    <property type="match status" value="1"/>
</dbReference>
<dbReference type="NCBIfam" id="TIGR01525">
    <property type="entry name" value="ATPase-IB_hvy"/>
    <property type="match status" value="1"/>
</dbReference>
<dbReference type="PRINTS" id="PR00941">
    <property type="entry name" value="CDATPASE"/>
</dbReference>
<comment type="catalytic activity">
    <reaction evidence="17">
        <text>Zn(2+)(in) + ATP + H2O = Zn(2+)(out) + ADP + phosphate + H(+)</text>
        <dbReference type="Rhea" id="RHEA:20621"/>
        <dbReference type="ChEBI" id="CHEBI:15377"/>
        <dbReference type="ChEBI" id="CHEBI:15378"/>
        <dbReference type="ChEBI" id="CHEBI:29105"/>
        <dbReference type="ChEBI" id="CHEBI:30616"/>
        <dbReference type="ChEBI" id="CHEBI:43474"/>
        <dbReference type="ChEBI" id="CHEBI:456216"/>
        <dbReference type="EC" id="7.2.2.12"/>
    </reaction>
</comment>
<evidence type="ECO:0000256" key="19">
    <source>
        <dbReference type="RuleBase" id="RU362081"/>
    </source>
</evidence>
<keyword evidence="8 19" id="KW-0479">Metal-binding</keyword>
<feature type="transmembrane region" description="Helical" evidence="19">
    <location>
        <begin position="214"/>
        <end position="230"/>
    </location>
</feature>
<dbReference type="PROSITE" id="PS01047">
    <property type="entry name" value="HMA_1"/>
    <property type="match status" value="1"/>
</dbReference>
<evidence type="ECO:0000256" key="7">
    <source>
        <dbReference type="ARBA" id="ARBA00022692"/>
    </source>
</evidence>
<keyword evidence="14 19" id="KW-1133">Transmembrane helix</keyword>
<feature type="transmembrane region" description="Helical" evidence="19">
    <location>
        <begin position="749"/>
        <end position="771"/>
    </location>
</feature>
<sequence>MGTGQEQVKRELLLDGLDCANCALKIENGVSKIKGISECSVNFVTKTLSMYTTSDMDEQVVEEAKRKVLRLEPHIRISEKGQGYSGHSGLGRASTVNSEEQQGGEQPHSGTHQHHGHQHTAGHTHDHGSHAHDHETGAHEHHSHAHSHEHDHTHHSHAHQHSHEHSDAESSDAHAGHSHEHGAGQTKTLLTRLATGSVLLAAAIWSPLDGWAQLALYVLAYIIAGGDIVLQAFKNIIRGQVFDEYFLMTVATLGAFAIGEYPEGVAVMLFYQLGELFQGMAVNRSRKSIQSLMDIRPDYANVLTGAGEETRRVSPEEVRIGDHIVVKAGERVPLDGLVKAGQSMVDTSALTGESVPRELKPGSDALSGFVNKNGMLTIEVTKTFGESTVSKILDMVQNASSRKAKTEHFISKFARYYTPVVVILSALIALVPPLLLSGATFADWIYRALVFLVISCPCALVVSIPLGFFGGIGAASRNGILVKGSNYLEALNDVKVVVFDKTGTLTKGVFKVTAVYPEGARSEEELMRLAAIAEANSNHPIAESIRAAWEKDIPSQGVEGYDEVAGHGIKVQVNGQEVLAGNAKLMEQAGIAYTKPQTAGTIVHVAEAGQYVGHIIIADEVKQDAAAAIQALKQLGIRKTVMLTGDARAVGEAVGHQLGVDEVHAELLPQDKVERLEQLEADKLPKEKMVFVGDGINDTPVLARADVGVAMGGLGSDAAIEAADVVIMTDEPSRLASAIRIAKRTRRIVWQNIGFALGVKVIFLLLGVFGIATMWEAVFSDVGVTVLAVLNAMRVLRIKDV</sequence>
<feature type="compositionally biased region" description="Basic and acidic residues" evidence="20">
    <location>
        <begin position="123"/>
        <end position="152"/>
    </location>
</feature>
<comment type="caution">
    <text evidence="22">The sequence shown here is derived from an EMBL/GenBank/DDBJ whole genome shotgun (WGS) entry which is preliminary data.</text>
</comment>
<dbReference type="InterPro" id="IPR017969">
    <property type="entry name" value="Heavy-metal-associated_CS"/>
</dbReference>
<dbReference type="InterPro" id="IPR059000">
    <property type="entry name" value="ATPase_P-type_domA"/>
</dbReference>
<evidence type="ECO:0000256" key="17">
    <source>
        <dbReference type="ARBA" id="ARBA00047308"/>
    </source>
</evidence>
<organism evidence="22 23">
    <name type="scientific">Paenibacillus silvae</name>
    <dbReference type="NCBI Taxonomy" id="1325358"/>
    <lineage>
        <taxon>Bacteria</taxon>
        <taxon>Bacillati</taxon>
        <taxon>Bacillota</taxon>
        <taxon>Bacilli</taxon>
        <taxon>Bacillales</taxon>
        <taxon>Paenibacillaceae</taxon>
        <taxon>Paenibacillus</taxon>
    </lineage>
</organism>
<dbReference type="Pfam" id="PF00122">
    <property type="entry name" value="E1-E2_ATPase"/>
    <property type="match status" value="1"/>
</dbReference>
<dbReference type="RefSeq" id="WP_111272641.1">
    <property type="nucleotide sequence ID" value="NZ_QKWW01000075.1"/>
</dbReference>
<keyword evidence="13" id="KW-1278">Translocase</keyword>
<evidence type="ECO:0000256" key="12">
    <source>
        <dbReference type="ARBA" id="ARBA00022842"/>
    </source>
</evidence>
<keyword evidence="7 19" id="KW-0812">Transmembrane</keyword>
<comment type="subcellular location">
    <subcellularLocation>
        <location evidence="1">Cell membrane</location>
        <topology evidence="1">Multi-pass membrane protein</topology>
    </subcellularLocation>
</comment>
<evidence type="ECO:0000259" key="21">
    <source>
        <dbReference type="PROSITE" id="PS50846"/>
    </source>
</evidence>
<feature type="transmembrane region" description="Helical" evidence="19">
    <location>
        <begin position="413"/>
        <end position="432"/>
    </location>
</feature>
<feature type="transmembrane region" description="Helical" evidence="19">
    <location>
        <begin position="189"/>
        <end position="208"/>
    </location>
</feature>
<dbReference type="InterPro" id="IPR044492">
    <property type="entry name" value="P_typ_ATPase_HD_dom"/>
</dbReference>
<evidence type="ECO:0000256" key="2">
    <source>
        <dbReference type="ARBA" id="ARBA00006024"/>
    </source>
</evidence>
<keyword evidence="4 19" id="KW-1003">Cell membrane</keyword>
<keyword evidence="11 19" id="KW-0067">ATP-binding</keyword>
<keyword evidence="3" id="KW-0813">Transport</keyword>
<dbReference type="Pfam" id="PF00403">
    <property type="entry name" value="HMA"/>
    <property type="match status" value="1"/>
</dbReference>
<evidence type="ECO:0000313" key="22">
    <source>
        <dbReference type="EMBL" id="PZT53188.1"/>
    </source>
</evidence>
<dbReference type="InterPro" id="IPR023214">
    <property type="entry name" value="HAD_sf"/>
</dbReference>
<dbReference type="InterPro" id="IPR023298">
    <property type="entry name" value="ATPase_P-typ_TM_dom_sf"/>
</dbReference>
<dbReference type="InterPro" id="IPR023299">
    <property type="entry name" value="ATPase_P-typ_cyto_dom_N"/>
</dbReference>
<keyword evidence="15" id="KW-0406">Ion transport</keyword>
<evidence type="ECO:0000256" key="4">
    <source>
        <dbReference type="ARBA" id="ARBA00022475"/>
    </source>
</evidence>
<dbReference type="SFLD" id="SFLDF00027">
    <property type="entry name" value="p-type_atpase"/>
    <property type="match status" value="1"/>
</dbReference>
<feature type="domain" description="HMA" evidence="21">
    <location>
        <begin position="8"/>
        <end position="76"/>
    </location>
</feature>
<dbReference type="PRINTS" id="PR00119">
    <property type="entry name" value="CATATPASE"/>
</dbReference>
<dbReference type="PROSITE" id="PS00154">
    <property type="entry name" value="ATPASE_E1_E2"/>
    <property type="match status" value="1"/>
</dbReference>
<keyword evidence="22" id="KW-0378">Hydrolase</keyword>
<dbReference type="InterPro" id="IPR008250">
    <property type="entry name" value="ATPase_P-typ_transduc_dom_A_sf"/>
</dbReference>
<keyword evidence="10" id="KW-0862">Zinc</keyword>